<organism evidence="2 3">
    <name type="scientific">Paenibacillus albilobatus</name>
    <dbReference type="NCBI Taxonomy" id="2716884"/>
    <lineage>
        <taxon>Bacteria</taxon>
        <taxon>Bacillati</taxon>
        <taxon>Bacillota</taxon>
        <taxon>Bacilli</taxon>
        <taxon>Bacillales</taxon>
        <taxon>Paenibacillaceae</taxon>
        <taxon>Paenibacillus</taxon>
    </lineage>
</organism>
<name>A0A920CCC2_9BACL</name>
<dbReference type="InterPro" id="IPR029068">
    <property type="entry name" value="Glyas_Bleomycin-R_OHBP_Dase"/>
</dbReference>
<feature type="domain" description="VOC" evidence="1">
    <location>
        <begin position="10"/>
        <end position="129"/>
    </location>
</feature>
<proteinExistence type="predicted"/>
<accession>A0A920CCC2</accession>
<dbReference type="Proteomes" id="UP000679779">
    <property type="component" value="Unassembled WGS sequence"/>
</dbReference>
<gene>
    <name evidence="2" type="ORF">J2TS6_56820</name>
</gene>
<dbReference type="RefSeq" id="WP_160044961.1">
    <property type="nucleotide sequence ID" value="NZ_BORQ01000011.1"/>
</dbReference>
<dbReference type="Gene3D" id="3.10.180.10">
    <property type="entry name" value="2,3-Dihydroxybiphenyl 1,2-Dioxygenase, domain 1"/>
    <property type="match status" value="2"/>
</dbReference>
<dbReference type="Pfam" id="PF00903">
    <property type="entry name" value="Glyoxalase"/>
    <property type="match status" value="2"/>
</dbReference>
<feature type="domain" description="VOC" evidence="1">
    <location>
        <begin position="149"/>
        <end position="265"/>
    </location>
</feature>
<dbReference type="PROSITE" id="PS51819">
    <property type="entry name" value="VOC"/>
    <property type="match status" value="2"/>
</dbReference>
<sequence>MPPGMTTIRHIDRVLLPVPDARLAAEWYASEFEFQIARRGSKEIDLKIHDGETWLTLTEPEEREPFRPQLHLDAEGHVPCFNFYTHWVDLHGEWLKSRGIRTTETMRTPYMNVCEMADPFGNVVGICHEKEHSLFYTPSPRPLPPMFHRILAVFLPVKDLEASIRWYSDVLGFQLHNHWGQGADLMIGEGETIVTMICMDEGKHRQAVQAMNGRAYYSLQSSDIREAYRQICGKGVAAGPCRNRDGIQLFDVTSPEGLTIRISEKEMISVG</sequence>
<evidence type="ECO:0000313" key="3">
    <source>
        <dbReference type="Proteomes" id="UP000679779"/>
    </source>
</evidence>
<dbReference type="InterPro" id="IPR037523">
    <property type="entry name" value="VOC_core"/>
</dbReference>
<dbReference type="PANTHER" id="PTHR36437">
    <property type="entry name" value="GLYOXALASE/BLEOMYCIN RESISTANCE PROTEIN/DIOXYGENASE"/>
    <property type="match status" value="1"/>
</dbReference>
<dbReference type="InterPro" id="IPR004360">
    <property type="entry name" value="Glyas_Fos-R_dOase_dom"/>
</dbReference>
<keyword evidence="3" id="KW-1185">Reference proteome</keyword>
<comment type="caution">
    <text evidence="2">The sequence shown here is derived from an EMBL/GenBank/DDBJ whole genome shotgun (WGS) entry which is preliminary data.</text>
</comment>
<evidence type="ECO:0000313" key="2">
    <source>
        <dbReference type="EMBL" id="GIO34541.1"/>
    </source>
</evidence>
<dbReference type="SUPFAM" id="SSF54593">
    <property type="entry name" value="Glyoxalase/Bleomycin resistance protein/Dihydroxybiphenyl dioxygenase"/>
    <property type="match status" value="2"/>
</dbReference>
<evidence type="ECO:0000259" key="1">
    <source>
        <dbReference type="PROSITE" id="PS51819"/>
    </source>
</evidence>
<protein>
    <recommendedName>
        <fullName evidence="1">VOC domain-containing protein</fullName>
    </recommendedName>
</protein>
<reference evidence="2" key="1">
    <citation type="submission" date="2021-03" db="EMBL/GenBank/DDBJ databases">
        <title>Antimicrobial resistance genes in bacteria isolated from Japanese honey, and their potential for conferring macrolide and lincosamide resistance in the American foulbrood pathogen Paenibacillus larvae.</title>
        <authorList>
            <person name="Okamoto M."/>
            <person name="Kumagai M."/>
            <person name="Kanamori H."/>
            <person name="Takamatsu D."/>
        </authorList>
    </citation>
    <scope>NUCLEOTIDE SEQUENCE</scope>
    <source>
        <strain evidence="2">J2TS6</strain>
    </source>
</reference>
<dbReference type="AlphaFoldDB" id="A0A920CCC2"/>
<dbReference type="PANTHER" id="PTHR36437:SF2">
    <property type="entry name" value="GLYOXALASE_BLEOMYCIN RESISTANCE PROTEIN_DIOXYGENASE"/>
    <property type="match status" value="1"/>
</dbReference>
<dbReference type="EMBL" id="BORQ01000011">
    <property type="protein sequence ID" value="GIO34541.1"/>
    <property type="molecule type" value="Genomic_DNA"/>
</dbReference>